<feature type="binding site" evidence="5">
    <location>
        <position position="68"/>
    </location>
    <ligand>
        <name>Zn(2+)</name>
        <dbReference type="ChEBI" id="CHEBI:29105"/>
    </ligand>
</feature>
<comment type="catalytic activity">
    <reaction evidence="5">
        <text>S-adenosyl-L-homocysteine + H2O + H(+) = S-inosyl-L-homocysteine + NH4(+)</text>
        <dbReference type="Rhea" id="RHEA:20716"/>
        <dbReference type="ChEBI" id="CHEBI:15377"/>
        <dbReference type="ChEBI" id="CHEBI:15378"/>
        <dbReference type="ChEBI" id="CHEBI:28938"/>
        <dbReference type="ChEBI" id="CHEBI:57856"/>
        <dbReference type="ChEBI" id="CHEBI:57985"/>
        <dbReference type="EC" id="3.5.4.28"/>
    </reaction>
</comment>
<dbReference type="SUPFAM" id="SSF51556">
    <property type="entry name" value="Metallo-dependent hydrolases"/>
    <property type="match status" value="1"/>
</dbReference>
<feature type="binding site" evidence="5">
    <location>
        <position position="305"/>
    </location>
    <ligand>
        <name>Zn(2+)</name>
        <dbReference type="ChEBI" id="CHEBI:29105"/>
    </ligand>
</feature>
<dbReference type="CDD" id="cd01298">
    <property type="entry name" value="ATZ_TRZ_like"/>
    <property type="match status" value="1"/>
</dbReference>
<keyword evidence="8" id="KW-1185">Reference proteome</keyword>
<dbReference type="InterPro" id="IPR050287">
    <property type="entry name" value="MTA/SAH_deaminase"/>
</dbReference>
<keyword evidence="2 5" id="KW-0479">Metal-binding</keyword>
<dbReference type="GO" id="GO:0050270">
    <property type="term" value="F:S-adenosylhomocysteine deaminase activity"/>
    <property type="evidence" value="ECO:0007669"/>
    <property type="project" value="UniProtKB-UniRule"/>
</dbReference>
<dbReference type="EC" id="3.5.4.31" evidence="5"/>
<dbReference type="InterPro" id="IPR006680">
    <property type="entry name" value="Amidohydro-rel"/>
</dbReference>
<evidence type="ECO:0000256" key="2">
    <source>
        <dbReference type="ARBA" id="ARBA00022723"/>
    </source>
</evidence>
<evidence type="ECO:0000256" key="5">
    <source>
        <dbReference type="HAMAP-Rule" id="MF_01281"/>
    </source>
</evidence>
<dbReference type="RefSeq" id="WP_143856115.1">
    <property type="nucleotide sequence ID" value="NZ_CP041730.1"/>
</dbReference>
<comment type="similarity">
    <text evidence="1">Belongs to the metallo-dependent hydrolases superfamily. ATZ/TRZ family.</text>
</comment>
<dbReference type="PANTHER" id="PTHR43794">
    <property type="entry name" value="AMINOHYDROLASE SSNA-RELATED"/>
    <property type="match status" value="1"/>
</dbReference>
<dbReference type="InterPro" id="IPR032466">
    <property type="entry name" value="Metal_Hydrolase"/>
</dbReference>
<accession>A0A516SAK9</accession>
<comment type="caution">
    <text evidence="5">Lacks conserved residue(s) required for the propagation of feature annotation.</text>
</comment>
<dbReference type="HAMAP" id="MF_01281">
    <property type="entry name" value="MTA_SAH_deamin"/>
    <property type="match status" value="1"/>
</dbReference>
<sequence>MSALICLHPRWLIPVEPRGTVLENHALVIEGERIVAILPSESARLQFPAAEQLALPEHALLPGLINLHAHSAMSLLRGLADDLALMEWLNEHIWPAEKQHVSDEFVYDGTLHAMAEMLRGGTTTVNDMYFYHEAVARAGIASGMRTVVGCSILEFPTAYGLHADDYLSKALTAREAFRGESLVDFMLAPHAPYTVSDQTFGKIVTLADQFDMGIHCHIHETRDEIDGSLKQYGVRPLERLRALGLLSPRLIAAHMVYADDGEIALLAEHGVHIAHNPASNLKLASGFARVTAMQQAGINVGIGTDGAASNNRLDLLGDLRLAALLAKAESANPTALNAAAALETATLAGARALGQANRIGSLVVGKQADVIAIDLSALETQPLFDPISQIVYAAGREQVSHVWVAGRCLLRQGELTTLDQDQLKAKARWWQSRIKAVPVV</sequence>
<evidence type="ECO:0000313" key="8">
    <source>
        <dbReference type="Proteomes" id="UP000317550"/>
    </source>
</evidence>
<feature type="binding site" evidence="5">
    <location>
        <position position="190"/>
    </location>
    <ligand>
        <name>substrate</name>
    </ligand>
</feature>
<protein>
    <recommendedName>
        <fullName evidence="5">5-methylthioadenosine/S-adenosylhomocysteine deaminase</fullName>
        <shortName evidence="5">MTA/SAH deaminase</shortName>
        <ecNumber evidence="5">3.5.4.28</ecNumber>
        <ecNumber evidence="5">3.5.4.31</ecNumber>
    </recommendedName>
</protein>
<dbReference type="PANTHER" id="PTHR43794:SF11">
    <property type="entry name" value="AMIDOHYDROLASE-RELATED DOMAIN-CONTAINING PROTEIN"/>
    <property type="match status" value="1"/>
</dbReference>
<dbReference type="EMBL" id="CP041730">
    <property type="protein sequence ID" value="QDQ25190.1"/>
    <property type="molecule type" value="Genomic_DNA"/>
</dbReference>
<dbReference type="Proteomes" id="UP000317550">
    <property type="component" value="Chromosome"/>
</dbReference>
<feature type="binding site" evidence="5">
    <location>
        <position position="220"/>
    </location>
    <ligand>
        <name>substrate</name>
    </ligand>
</feature>
<evidence type="ECO:0000313" key="7">
    <source>
        <dbReference type="EMBL" id="QDQ25190.1"/>
    </source>
</evidence>
<dbReference type="InterPro" id="IPR023512">
    <property type="entry name" value="Deaminase_MtaD/DadD"/>
</dbReference>
<feature type="binding site" evidence="5">
    <location>
        <position position="97"/>
    </location>
    <ligand>
        <name>substrate</name>
    </ligand>
</feature>
<dbReference type="Gene3D" id="3.20.20.140">
    <property type="entry name" value="Metal-dependent hydrolases"/>
    <property type="match status" value="1"/>
</dbReference>
<comment type="function">
    <text evidence="5">Catalyzes the deamination of 5-methylthioadenosine and S-adenosyl-L-homocysteine into 5-methylthioinosine and S-inosyl-L-homocysteine, respectively. Is also able to deaminate adenosine.</text>
</comment>
<gene>
    <name evidence="5" type="primary">mtaD</name>
    <name evidence="7" type="ORF">FNU76_01815</name>
</gene>
<feature type="binding site" evidence="5">
    <location>
        <position position="305"/>
    </location>
    <ligand>
        <name>substrate</name>
    </ligand>
</feature>
<dbReference type="AlphaFoldDB" id="A0A516SAK9"/>
<evidence type="ECO:0000256" key="3">
    <source>
        <dbReference type="ARBA" id="ARBA00022801"/>
    </source>
</evidence>
<dbReference type="SUPFAM" id="SSF51338">
    <property type="entry name" value="Composite domain of metallo-dependent hydrolases"/>
    <property type="match status" value="2"/>
</dbReference>
<evidence type="ECO:0000256" key="4">
    <source>
        <dbReference type="ARBA" id="ARBA00022833"/>
    </source>
</evidence>
<dbReference type="Pfam" id="PF01979">
    <property type="entry name" value="Amidohydro_1"/>
    <property type="match status" value="1"/>
</dbReference>
<dbReference type="Gene3D" id="2.30.40.10">
    <property type="entry name" value="Urease, subunit C, domain 1"/>
    <property type="match status" value="1"/>
</dbReference>
<feature type="domain" description="Amidohydrolase-related" evidence="6">
    <location>
        <begin position="60"/>
        <end position="407"/>
    </location>
</feature>
<comment type="similarity">
    <text evidence="5">Belongs to the metallo-dependent hydrolases superfamily. MTA/SAH deaminase family.</text>
</comment>
<feature type="binding site" evidence="5">
    <location>
        <position position="217"/>
    </location>
    <ligand>
        <name>Zn(2+)</name>
        <dbReference type="ChEBI" id="CHEBI:29105"/>
    </ligand>
</feature>
<dbReference type="NCBIfam" id="NF006549">
    <property type="entry name" value="PRK09045.1"/>
    <property type="match status" value="1"/>
</dbReference>
<feature type="binding site" evidence="5">
    <location>
        <position position="70"/>
    </location>
    <ligand>
        <name>Zn(2+)</name>
        <dbReference type="ChEBI" id="CHEBI:29105"/>
    </ligand>
</feature>
<reference evidence="8" key="1">
    <citation type="submission" date="2019-07" db="EMBL/GenBank/DDBJ databases">
        <title>Chitinimonas sp. nov., isolated from Ny-Alesund, arctica soil.</title>
        <authorList>
            <person name="Xu Q."/>
            <person name="Peng F."/>
        </authorList>
    </citation>
    <scope>NUCLEOTIDE SEQUENCE [LARGE SCALE GENOMIC DNA]</scope>
    <source>
        <strain evidence="8">R3-44</strain>
    </source>
</reference>
<evidence type="ECO:0000256" key="1">
    <source>
        <dbReference type="ARBA" id="ARBA00006745"/>
    </source>
</evidence>
<organism evidence="7 8">
    <name type="scientific">Chitinimonas arctica</name>
    <dbReference type="NCBI Taxonomy" id="2594795"/>
    <lineage>
        <taxon>Bacteria</taxon>
        <taxon>Pseudomonadati</taxon>
        <taxon>Pseudomonadota</taxon>
        <taxon>Betaproteobacteria</taxon>
        <taxon>Neisseriales</taxon>
        <taxon>Chitinibacteraceae</taxon>
        <taxon>Chitinimonas</taxon>
    </lineage>
</organism>
<dbReference type="FunFam" id="3.20.20.140:FF:000014">
    <property type="entry name" value="5-methylthioadenosine/S-adenosylhomocysteine deaminase"/>
    <property type="match status" value="1"/>
</dbReference>
<keyword evidence="4 5" id="KW-0862">Zinc</keyword>
<dbReference type="OrthoDB" id="3189065at2"/>
<dbReference type="InterPro" id="IPR011059">
    <property type="entry name" value="Metal-dep_hydrolase_composite"/>
</dbReference>
<name>A0A516SAK9_9NEIS</name>
<keyword evidence="3 5" id="KW-0378">Hydrolase</keyword>
<dbReference type="KEGG" id="cari:FNU76_01815"/>
<comment type="cofactor">
    <cofactor evidence="5">
        <name>Zn(2+)</name>
        <dbReference type="ChEBI" id="CHEBI:29105"/>
    </cofactor>
    <text evidence="5">Binds 1 zinc ion per subunit.</text>
</comment>
<dbReference type="GO" id="GO:0090614">
    <property type="term" value="F:5'-methylthioadenosine deaminase activity"/>
    <property type="evidence" value="ECO:0007669"/>
    <property type="project" value="UniProtKB-UniRule"/>
</dbReference>
<evidence type="ECO:0000259" key="6">
    <source>
        <dbReference type="Pfam" id="PF01979"/>
    </source>
</evidence>
<dbReference type="EC" id="3.5.4.28" evidence="5"/>
<comment type="catalytic activity">
    <reaction evidence="5">
        <text>S-methyl-5'-thioadenosine + H2O + H(+) = S-methyl-5'-thioinosine + NH4(+)</text>
        <dbReference type="Rhea" id="RHEA:25025"/>
        <dbReference type="ChEBI" id="CHEBI:15377"/>
        <dbReference type="ChEBI" id="CHEBI:15378"/>
        <dbReference type="ChEBI" id="CHEBI:17509"/>
        <dbReference type="ChEBI" id="CHEBI:28938"/>
        <dbReference type="ChEBI" id="CHEBI:48595"/>
        <dbReference type="EC" id="3.5.4.31"/>
    </reaction>
</comment>
<dbReference type="GO" id="GO:0046872">
    <property type="term" value="F:metal ion binding"/>
    <property type="evidence" value="ECO:0007669"/>
    <property type="project" value="UniProtKB-KW"/>
</dbReference>
<proteinExistence type="inferred from homology"/>